<dbReference type="GO" id="GO:0008270">
    <property type="term" value="F:zinc ion binding"/>
    <property type="evidence" value="ECO:0007669"/>
    <property type="project" value="InterPro"/>
</dbReference>
<dbReference type="InterPro" id="IPR054722">
    <property type="entry name" value="PolX-like_BBD"/>
</dbReference>
<evidence type="ECO:0000313" key="3">
    <source>
        <dbReference type="Proteomes" id="UP001237642"/>
    </source>
</evidence>
<dbReference type="GO" id="GO:0003676">
    <property type="term" value="F:nucleic acid binding"/>
    <property type="evidence" value="ECO:0007669"/>
    <property type="project" value="InterPro"/>
</dbReference>
<evidence type="ECO:0000259" key="1">
    <source>
        <dbReference type="Pfam" id="PF22936"/>
    </source>
</evidence>
<dbReference type="AlphaFoldDB" id="A0AAD8M6R2"/>
<accession>A0AAD8M6R2</accession>
<dbReference type="Proteomes" id="UP001237642">
    <property type="component" value="Unassembled WGS sequence"/>
</dbReference>
<keyword evidence="3" id="KW-1185">Reference proteome</keyword>
<feature type="domain" description="Retrovirus-related Pol polyprotein from transposon TNT 1-94-like beta-barrel" evidence="1">
    <location>
        <begin position="126"/>
        <end position="201"/>
    </location>
</feature>
<dbReference type="EMBL" id="JAUIZM010000010">
    <property type="protein sequence ID" value="KAK1361293.1"/>
    <property type="molecule type" value="Genomic_DNA"/>
</dbReference>
<dbReference type="SUPFAM" id="SSF57756">
    <property type="entry name" value="Retrovirus zinc finger-like domains"/>
    <property type="match status" value="1"/>
</dbReference>
<proteinExistence type="predicted"/>
<comment type="caution">
    <text evidence="2">The sequence shown here is derived from an EMBL/GenBank/DDBJ whole genome shotgun (WGS) entry which is preliminary data.</text>
</comment>
<dbReference type="Gene3D" id="4.10.60.10">
    <property type="entry name" value="Zinc finger, CCHC-type"/>
    <property type="match status" value="1"/>
</dbReference>
<protein>
    <submittedName>
        <fullName evidence="2">CCHC-type domain-containing protein</fullName>
    </submittedName>
</protein>
<reference evidence="2" key="1">
    <citation type="submission" date="2023-02" db="EMBL/GenBank/DDBJ databases">
        <title>Genome of toxic invasive species Heracleum sosnowskyi carries increased number of genes despite the absence of recent whole-genome duplications.</title>
        <authorList>
            <person name="Schelkunov M."/>
            <person name="Shtratnikova V."/>
            <person name="Makarenko M."/>
            <person name="Klepikova A."/>
            <person name="Omelchenko D."/>
            <person name="Novikova G."/>
            <person name="Obukhova E."/>
            <person name="Bogdanov V."/>
            <person name="Penin A."/>
            <person name="Logacheva M."/>
        </authorList>
    </citation>
    <scope>NUCLEOTIDE SEQUENCE</scope>
    <source>
        <strain evidence="2">Hsosn_3</strain>
        <tissue evidence="2">Leaf</tissue>
    </source>
</reference>
<sequence length="202" mass="22269">MNEIDKTLTELLAMLRTTETNMNKADPAPIMMVNEGNAKGKVKWKGKKKIGSKSANPKPAFKKVLKPIGGVAKGDAKGDCHYCKKSGHWKRNCHAYLEDLKKKKSGKIYYSGIYVIEVNLSTSTSWVLDTGCGSRIYRIVQELQMSRTLTKGEVDLRVGNGAKVVALAVGTYHLSLPTGLILELENCFYVLAICRNIISISC</sequence>
<gene>
    <name evidence="2" type="ORF">POM88_045767</name>
</gene>
<evidence type="ECO:0000313" key="2">
    <source>
        <dbReference type="EMBL" id="KAK1361293.1"/>
    </source>
</evidence>
<reference evidence="2" key="2">
    <citation type="submission" date="2023-05" db="EMBL/GenBank/DDBJ databases">
        <authorList>
            <person name="Schelkunov M.I."/>
        </authorList>
    </citation>
    <scope>NUCLEOTIDE SEQUENCE</scope>
    <source>
        <strain evidence="2">Hsosn_3</strain>
        <tissue evidence="2">Leaf</tissue>
    </source>
</reference>
<dbReference type="InterPro" id="IPR036875">
    <property type="entry name" value="Znf_CCHC_sf"/>
</dbReference>
<name>A0AAD8M6R2_9APIA</name>
<dbReference type="Pfam" id="PF22936">
    <property type="entry name" value="Pol_BBD"/>
    <property type="match status" value="1"/>
</dbReference>
<organism evidence="2 3">
    <name type="scientific">Heracleum sosnowskyi</name>
    <dbReference type="NCBI Taxonomy" id="360622"/>
    <lineage>
        <taxon>Eukaryota</taxon>
        <taxon>Viridiplantae</taxon>
        <taxon>Streptophyta</taxon>
        <taxon>Embryophyta</taxon>
        <taxon>Tracheophyta</taxon>
        <taxon>Spermatophyta</taxon>
        <taxon>Magnoliopsida</taxon>
        <taxon>eudicotyledons</taxon>
        <taxon>Gunneridae</taxon>
        <taxon>Pentapetalae</taxon>
        <taxon>asterids</taxon>
        <taxon>campanulids</taxon>
        <taxon>Apiales</taxon>
        <taxon>Apiaceae</taxon>
        <taxon>Apioideae</taxon>
        <taxon>apioid superclade</taxon>
        <taxon>Tordylieae</taxon>
        <taxon>Tordyliinae</taxon>
        <taxon>Heracleum</taxon>
    </lineage>
</organism>